<comment type="similarity">
    <text evidence="2 10">Belongs to the TRAFAC class TrmE-Era-EngA-EngB-Septin-like GTPase superfamily. EngB GTPase family.</text>
</comment>
<evidence type="ECO:0000256" key="2">
    <source>
        <dbReference type="ARBA" id="ARBA00009638"/>
    </source>
</evidence>
<dbReference type="NCBIfam" id="TIGR03598">
    <property type="entry name" value="GTPase_YsxC"/>
    <property type="match status" value="1"/>
</dbReference>
<evidence type="ECO:0000256" key="1">
    <source>
        <dbReference type="ARBA" id="ARBA00001946"/>
    </source>
</evidence>
<dbReference type="GO" id="GO:0000917">
    <property type="term" value="P:division septum assembly"/>
    <property type="evidence" value="ECO:0007669"/>
    <property type="project" value="UniProtKB-KW"/>
</dbReference>
<feature type="compositionally biased region" description="Basic and acidic residues" evidence="11">
    <location>
        <begin position="226"/>
        <end position="243"/>
    </location>
</feature>
<evidence type="ECO:0000256" key="8">
    <source>
        <dbReference type="ARBA" id="ARBA00023210"/>
    </source>
</evidence>
<dbReference type="GO" id="GO:0046872">
    <property type="term" value="F:metal ion binding"/>
    <property type="evidence" value="ECO:0007669"/>
    <property type="project" value="UniProtKB-KW"/>
</dbReference>
<keyword evidence="3 10" id="KW-0132">Cell division</keyword>
<evidence type="ECO:0000256" key="7">
    <source>
        <dbReference type="ARBA" id="ARBA00023134"/>
    </source>
</evidence>
<evidence type="ECO:0000313" key="13">
    <source>
        <dbReference type="EMBL" id="PTQ56525.1"/>
    </source>
</evidence>
<dbReference type="PROSITE" id="PS51706">
    <property type="entry name" value="G_ENGB"/>
    <property type="match status" value="1"/>
</dbReference>
<keyword evidence="9 10" id="KW-0131">Cell cycle</keyword>
<comment type="cofactor">
    <cofactor evidence="1">
        <name>Mg(2+)</name>
        <dbReference type="ChEBI" id="CHEBI:18420"/>
    </cofactor>
</comment>
<feature type="region of interest" description="Disordered" evidence="11">
    <location>
        <begin position="221"/>
        <end position="243"/>
    </location>
</feature>
<reference evidence="14" key="1">
    <citation type="journal article" date="2018" name="Sci. Rep.">
        <title>Lignite coal burning seam in the remote Altai Mountains harbors a hydrogen-driven thermophilic microbial community.</title>
        <authorList>
            <person name="Kadnikov V.V."/>
            <person name="Mardanov A.V."/>
            <person name="Ivasenko D.A."/>
            <person name="Antsiferov D.V."/>
            <person name="Beletsky A.V."/>
            <person name="Karnachuk O.V."/>
            <person name="Ravin N.V."/>
        </authorList>
    </citation>
    <scope>NUCLEOTIDE SEQUENCE [LARGE SCALE GENOMIC DNA]</scope>
</reference>
<dbReference type="EMBL" id="PEBX01000025">
    <property type="protein sequence ID" value="PTQ56525.1"/>
    <property type="molecule type" value="Genomic_DNA"/>
</dbReference>
<comment type="caution">
    <text evidence="13">The sequence shown here is derived from an EMBL/GenBank/DDBJ whole genome shotgun (WGS) entry which is preliminary data.</text>
</comment>
<keyword evidence="7 10" id="KW-0342">GTP-binding</keyword>
<keyword evidence="8 10" id="KW-0717">Septation</keyword>
<dbReference type="InterPro" id="IPR027417">
    <property type="entry name" value="P-loop_NTPase"/>
</dbReference>
<dbReference type="InterPro" id="IPR006073">
    <property type="entry name" value="GTP-bd"/>
</dbReference>
<comment type="function">
    <text evidence="10">Necessary for normal cell division and for the maintenance of normal septation.</text>
</comment>
<evidence type="ECO:0000256" key="6">
    <source>
        <dbReference type="ARBA" id="ARBA00022842"/>
    </source>
</evidence>
<evidence type="ECO:0000256" key="3">
    <source>
        <dbReference type="ARBA" id="ARBA00022618"/>
    </source>
</evidence>
<gene>
    <name evidence="10" type="primary">engB</name>
    <name evidence="13" type="ORF">BSOLF_0077</name>
</gene>
<accession>A0A2R6Y1K8</accession>
<organism evidence="13 14">
    <name type="scientific">Candidatus Carbonibacillus altaicus</name>
    <dbReference type="NCBI Taxonomy" id="2163959"/>
    <lineage>
        <taxon>Bacteria</taxon>
        <taxon>Bacillati</taxon>
        <taxon>Bacillota</taxon>
        <taxon>Bacilli</taxon>
        <taxon>Bacillales</taxon>
        <taxon>Candidatus Carbonibacillus</taxon>
    </lineage>
</organism>
<evidence type="ECO:0000256" key="4">
    <source>
        <dbReference type="ARBA" id="ARBA00022723"/>
    </source>
</evidence>
<evidence type="ECO:0000313" key="14">
    <source>
        <dbReference type="Proteomes" id="UP000244338"/>
    </source>
</evidence>
<dbReference type="InterPro" id="IPR030393">
    <property type="entry name" value="G_ENGB_dom"/>
</dbReference>
<sequence length="243" mass="27582">MDRHIDQQKEQQTKETIMKEAILMTSAARATDVPASGLLEIALVGRSNVGKSSFINMLAMRHALARTSNTPGKTRLIHFYRLDPKEMDPFVLIDLPGYGYASVSQSMRRDFLKMIESTLLKRPSVKLVFLLVDARHAPSQEDLKVEAYLRAYAIPYRIIATKQDKLKRQDINKHLSIIRTAFKLPDISSELGPHLVSAKTRYGREHVFELIRLASSTFARGGRASSFEEQKDADRDQKERPKG</sequence>
<dbReference type="Pfam" id="PF01926">
    <property type="entry name" value="MMR_HSR1"/>
    <property type="match status" value="1"/>
</dbReference>
<proteinExistence type="inferred from homology"/>
<dbReference type="CDD" id="cd01876">
    <property type="entry name" value="YihA_EngB"/>
    <property type="match status" value="1"/>
</dbReference>
<dbReference type="AlphaFoldDB" id="A0A2R6Y1K8"/>
<evidence type="ECO:0000256" key="5">
    <source>
        <dbReference type="ARBA" id="ARBA00022741"/>
    </source>
</evidence>
<dbReference type="Proteomes" id="UP000244338">
    <property type="component" value="Unassembled WGS sequence"/>
</dbReference>
<dbReference type="PANTHER" id="PTHR11649">
    <property type="entry name" value="MSS1/TRME-RELATED GTP-BINDING PROTEIN"/>
    <property type="match status" value="1"/>
</dbReference>
<dbReference type="InterPro" id="IPR019987">
    <property type="entry name" value="GTP-bd_ribosome_bio_YsxC"/>
</dbReference>
<keyword evidence="6" id="KW-0460">Magnesium</keyword>
<feature type="domain" description="EngB-type G" evidence="12">
    <location>
        <begin position="37"/>
        <end position="217"/>
    </location>
</feature>
<evidence type="ECO:0000256" key="10">
    <source>
        <dbReference type="HAMAP-Rule" id="MF_00321"/>
    </source>
</evidence>
<dbReference type="GO" id="GO:0005525">
    <property type="term" value="F:GTP binding"/>
    <property type="evidence" value="ECO:0007669"/>
    <property type="project" value="UniProtKB-UniRule"/>
</dbReference>
<dbReference type="PANTHER" id="PTHR11649:SF13">
    <property type="entry name" value="ENGB-TYPE G DOMAIN-CONTAINING PROTEIN"/>
    <property type="match status" value="1"/>
</dbReference>
<keyword evidence="4" id="KW-0479">Metal-binding</keyword>
<evidence type="ECO:0000259" key="12">
    <source>
        <dbReference type="PROSITE" id="PS51706"/>
    </source>
</evidence>
<evidence type="ECO:0000256" key="9">
    <source>
        <dbReference type="ARBA" id="ARBA00023306"/>
    </source>
</evidence>
<dbReference type="HAMAP" id="MF_00321">
    <property type="entry name" value="GTPase_EngB"/>
    <property type="match status" value="1"/>
</dbReference>
<dbReference type="Gene3D" id="3.40.50.300">
    <property type="entry name" value="P-loop containing nucleotide triphosphate hydrolases"/>
    <property type="match status" value="1"/>
</dbReference>
<dbReference type="SUPFAM" id="SSF52540">
    <property type="entry name" value="P-loop containing nucleoside triphosphate hydrolases"/>
    <property type="match status" value="1"/>
</dbReference>
<protein>
    <recommendedName>
        <fullName evidence="10">Probable GTP-binding protein EngB</fullName>
    </recommendedName>
</protein>
<name>A0A2R6Y1K8_9BACL</name>
<keyword evidence="5 10" id="KW-0547">Nucleotide-binding</keyword>
<evidence type="ECO:0000256" key="11">
    <source>
        <dbReference type="SAM" id="MobiDB-lite"/>
    </source>
</evidence>